<sequence>MLKRFLLLSAAAAAAAVSPCNSKSPSLAFAGSVLPSIPRTTAISSIQSSFVGSLGQSIVAVEEAKGDSATSLYMSCRRNLKKEKRLRNEICARQYRKPKSKFRGSRPGRNARAMEEDADSEWLSQIYGQHTIYRRDEKAVSSPAEKTGGVEAKQAVAA</sequence>
<dbReference type="AlphaFoldDB" id="A0A7S4UI42"/>
<evidence type="ECO:0000256" key="1">
    <source>
        <dbReference type="SAM" id="MobiDB-lite"/>
    </source>
</evidence>
<dbReference type="EMBL" id="HBKN01045536">
    <property type="protein sequence ID" value="CAE2335084.1"/>
    <property type="molecule type" value="Transcribed_RNA"/>
</dbReference>
<feature type="chain" id="PRO_5031561475" evidence="2">
    <location>
        <begin position="17"/>
        <end position="158"/>
    </location>
</feature>
<organism evidence="3">
    <name type="scientific">Guillardia theta</name>
    <name type="common">Cryptophyte</name>
    <name type="synonym">Cryptomonas phi</name>
    <dbReference type="NCBI Taxonomy" id="55529"/>
    <lineage>
        <taxon>Eukaryota</taxon>
        <taxon>Cryptophyceae</taxon>
        <taxon>Pyrenomonadales</taxon>
        <taxon>Geminigeraceae</taxon>
        <taxon>Guillardia</taxon>
    </lineage>
</organism>
<evidence type="ECO:0000256" key="2">
    <source>
        <dbReference type="SAM" id="SignalP"/>
    </source>
</evidence>
<feature type="compositionally biased region" description="Basic residues" evidence="1">
    <location>
        <begin position="97"/>
        <end position="106"/>
    </location>
</feature>
<gene>
    <name evidence="3" type="ORF">GTHE00462_LOCUS35629</name>
</gene>
<protein>
    <submittedName>
        <fullName evidence="3">Uncharacterized protein</fullName>
    </submittedName>
</protein>
<evidence type="ECO:0000313" key="3">
    <source>
        <dbReference type="EMBL" id="CAE2335084.1"/>
    </source>
</evidence>
<feature type="signal peptide" evidence="2">
    <location>
        <begin position="1"/>
        <end position="16"/>
    </location>
</feature>
<name>A0A7S4UI42_GUITH</name>
<accession>A0A7S4UI42</accession>
<keyword evidence="2" id="KW-0732">Signal</keyword>
<proteinExistence type="predicted"/>
<reference evidence="3" key="1">
    <citation type="submission" date="2021-01" db="EMBL/GenBank/DDBJ databases">
        <authorList>
            <person name="Corre E."/>
            <person name="Pelletier E."/>
            <person name="Niang G."/>
            <person name="Scheremetjew M."/>
            <person name="Finn R."/>
            <person name="Kale V."/>
            <person name="Holt S."/>
            <person name="Cochrane G."/>
            <person name="Meng A."/>
            <person name="Brown T."/>
            <person name="Cohen L."/>
        </authorList>
    </citation>
    <scope>NUCLEOTIDE SEQUENCE</scope>
    <source>
        <strain evidence="3">CCMP 2712</strain>
    </source>
</reference>
<feature type="region of interest" description="Disordered" evidence="1">
    <location>
        <begin position="137"/>
        <end position="158"/>
    </location>
</feature>
<feature type="region of interest" description="Disordered" evidence="1">
    <location>
        <begin position="97"/>
        <end position="118"/>
    </location>
</feature>